<dbReference type="Pfam" id="PF01658">
    <property type="entry name" value="Inos-1-P_synth"/>
    <property type="match status" value="1"/>
</dbReference>
<dbReference type="PIRSF" id="PIRSF015578">
    <property type="entry name" value="Myoinos-ppht_syn"/>
    <property type="match status" value="1"/>
</dbReference>
<evidence type="ECO:0000256" key="6">
    <source>
        <dbReference type="ARBA" id="ARBA00011881"/>
    </source>
</evidence>
<dbReference type="OrthoDB" id="2887at2759"/>
<dbReference type="SUPFAM" id="SSF51735">
    <property type="entry name" value="NAD(P)-binding Rossmann-fold domains"/>
    <property type="match status" value="1"/>
</dbReference>
<evidence type="ECO:0000313" key="19">
    <source>
        <dbReference type="EMBL" id="VDD90860.1"/>
    </source>
</evidence>
<comment type="subunit">
    <text evidence="6">Homotetramer.</text>
</comment>
<evidence type="ECO:0000256" key="1">
    <source>
        <dbReference type="ARBA" id="ARBA00000113"/>
    </source>
</evidence>
<evidence type="ECO:0000256" key="13">
    <source>
        <dbReference type="ARBA" id="ARBA00023209"/>
    </source>
</evidence>
<feature type="domain" description="Myo-inositol-1-phosphate synthase GAPDH-like" evidence="18">
    <location>
        <begin position="309"/>
        <end position="422"/>
    </location>
</feature>
<dbReference type="FunFam" id="3.30.360.10:FF:000040">
    <property type="entry name" value="Inositol 1-phosphate synthase"/>
    <property type="match status" value="1"/>
</dbReference>
<dbReference type="GO" id="GO:0005737">
    <property type="term" value="C:cytoplasm"/>
    <property type="evidence" value="ECO:0007669"/>
    <property type="project" value="UniProtKB-SubCell"/>
</dbReference>
<evidence type="ECO:0000256" key="2">
    <source>
        <dbReference type="ARBA" id="ARBA00001911"/>
    </source>
</evidence>
<evidence type="ECO:0000256" key="8">
    <source>
        <dbReference type="ARBA" id="ARBA00022490"/>
    </source>
</evidence>
<comment type="function">
    <text evidence="16">Key enzyme in myo-inositol biosynthesis pathway that catalyzes the conversion of glucose 6-phosphate to 1-myo-inositol 1-phosphate in a NAD-dependent manner. Rate-limiting enzyme in the synthesis of all inositol-containing compounds.</text>
</comment>
<comment type="catalytic activity">
    <reaction evidence="1">
        <text>D-glucose 6-phosphate = 1D-myo-inositol 3-phosphate</text>
        <dbReference type="Rhea" id="RHEA:10716"/>
        <dbReference type="ChEBI" id="CHEBI:58401"/>
        <dbReference type="ChEBI" id="CHEBI:61548"/>
        <dbReference type="EC" id="5.5.1.4"/>
    </reaction>
</comment>
<comment type="cofactor">
    <cofactor evidence="2">
        <name>NAD(+)</name>
        <dbReference type="ChEBI" id="CHEBI:57540"/>
    </cofactor>
</comment>
<evidence type="ECO:0000256" key="5">
    <source>
        <dbReference type="ARBA" id="ARBA00010813"/>
    </source>
</evidence>
<dbReference type="GO" id="GO:0006021">
    <property type="term" value="P:inositol biosynthetic process"/>
    <property type="evidence" value="ECO:0007669"/>
    <property type="project" value="UniProtKB-UniPathway"/>
</dbReference>
<dbReference type="InterPro" id="IPR013021">
    <property type="entry name" value="Myo-inos-1-P_Synthase_GAPDH"/>
</dbReference>
<keyword evidence="13" id="KW-0594">Phospholipid biosynthesis</keyword>
<dbReference type="GO" id="GO:0008654">
    <property type="term" value="P:phospholipid biosynthetic process"/>
    <property type="evidence" value="ECO:0007669"/>
    <property type="project" value="UniProtKB-KW"/>
</dbReference>
<evidence type="ECO:0000256" key="16">
    <source>
        <dbReference type="ARBA" id="ARBA00025559"/>
    </source>
</evidence>
<dbReference type="STRING" id="51028.A0A0N4V6V1"/>
<keyword evidence="10" id="KW-0398">Inositol biosynthesis</keyword>
<evidence type="ECO:0000259" key="18">
    <source>
        <dbReference type="Pfam" id="PF01658"/>
    </source>
</evidence>
<evidence type="ECO:0000256" key="10">
    <source>
        <dbReference type="ARBA" id="ARBA00022550"/>
    </source>
</evidence>
<reference evidence="19 20" key="2">
    <citation type="submission" date="2018-10" db="EMBL/GenBank/DDBJ databases">
        <authorList>
            <consortium name="Pathogen Informatics"/>
        </authorList>
    </citation>
    <scope>NUCLEOTIDE SEQUENCE [LARGE SCALE GENOMIC DNA]</scope>
</reference>
<dbReference type="InterPro" id="IPR036291">
    <property type="entry name" value="NAD(P)-bd_dom_sf"/>
</dbReference>
<keyword evidence="15" id="KW-1208">Phospholipid metabolism</keyword>
<dbReference type="GO" id="GO:0004512">
    <property type="term" value="F:inositol-3-phosphate synthase activity"/>
    <property type="evidence" value="ECO:0007669"/>
    <property type="project" value="UniProtKB-EC"/>
</dbReference>
<organism evidence="21">
    <name type="scientific">Enterobius vermicularis</name>
    <name type="common">Human pinworm</name>
    <dbReference type="NCBI Taxonomy" id="51028"/>
    <lineage>
        <taxon>Eukaryota</taxon>
        <taxon>Metazoa</taxon>
        <taxon>Ecdysozoa</taxon>
        <taxon>Nematoda</taxon>
        <taxon>Chromadorea</taxon>
        <taxon>Rhabditida</taxon>
        <taxon>Spirurina</taxon>
        <taxon>Oxyuridomorpha</taxon>
        <taxon>Oxyuroidea</taxon>
        <taxon>Oxyuridae</taxon>
        <taxon>Enterobius</taxon>
    </lineage>
</organism>
<evidence type="ECO:0000313" key="21">
    <source>
        <dbReference type="WBParaSite" id="EVEC_0000600001-mRNA-1"/>
    </source>
</evidence>
<evidence type="ECO:0000256" key="3">
    <source>
        <dbReference type="ARBA" id="ARBA00004496"/>
    </source>
</evidence>
<dbReference type="UniPathway" id="UPA00823">
    <property type="reaction ID" value="UER00787"/>
</dbReference>
<dbReference type="AlphaFoldDB" id="A0A0N4V6V1"/>
<evidence type="ECO:0000256" key="17">
    <source>
        <dbReference type="ARBA" id="ARBA00070063"/>
    </source>
</evidence>
<keyword evidence="20" id="KW-1185">Reference proteome</keyword>
<gene>
    <name evidence="19" type="ORF">EVEC_LOCUS5611</name>
</gene>
<evidence type="ECO:0000256" key="9">
    <source>
        <dbReference type="ARBA" id="ARBA00022516"/>
    </source>
</evidence>
<evidence type="ECO:0000256" key="11">
    <source>
        <dbReference type="ARBA" id="ARBA00023027"/>
    </source>
</evidence>
<keyword evidence="14" id="KW-0413">Isomerase</keyword>
<evidence type="ECO:0000256" key="4">
    <source>
        <dbReference type="ARBA" id="ARBA00005117"/>
    </source>
</evidence>
<dbReference type="Gene3D" id="3.40.50.720">
    <property type="entry name" value="NAD(P)-binding Rossmann-like Domain"/>
    <property type="match status" value="2"/>
</dbReference>
<comment type="pathway">
    <text evidence="4">Polyol metabolism; myo-inositol biosynthesis; myo-inositol from D-glucose 6-phosphate: step 1/2.</text>
</comment>
<dbReference type="EC" id="5.5.1.4" evidence="7"/>
<dbReference type="SUPFAM" id="SSF55347">
    <property type="entry name" value="Glyceraldehyde-3-phosphate dehydrogenase-like, C-terminal domain"/>
    <property type="match status" value="1"/>
</dbReference>
<keyword evidence="9" id="KW-0444">Lipid biosynthesis</keyword>
<evidence type="ECO:0000256" key="12">
    <source>
        <dbReference type="ARBA" id="ARBA00023098"/>
    </source>
</evidence>
<accession>A0A0N4V6V1</accession>
<proteinExistence type="inferred from homology"/>
<keyword evidence="8" id="KW-0963">Cytoplasm</keyword>
<evidence type="ECO:0000256" key="7">
    <source>
        <dbReference type="ARBA" id="ARBA00012125"/>
    </source>
</evidence>
<dbReference type="FunFam" id="3.40.50.720:FF:000069">
    <property type="entry name" value="Inositol-3-phosphate synthase 1"/>
    <property type="match status" value="1"/>
</dbReference>
<reference evidence="21" key="1">
    <citation type="submission" date="2017-02" db="UniProtKB">
        <authorList>
            <consortium name="WormBaseParasite"/>
        </authorList>
    </citation>
    <scope>IDENTIFICATION</scope>
</reference>
<evidence type="ECO:0000256" key="15">
    <source>
        <dbReference type="ARBA" id="ARBA00023264"/>
    </source>
</evidence>
<evidence type="ECO:0000313" key="20">
    <source>
        <dbReference type="Proteomes" id="UP000274131"/>
    </source>
</evidence>
<dbReference type="PANTHER" id="PTHR11510">
    <property type="entry name" value="MYO-INOSITOL-1 PHOSPHATE SYNTHASE"/>
    <property type="match status" value="1"/>
</dbReference>
<dbReference type="WBParaSite" id="EVEC_0000600001-mRNA-1">
    <property type="protein sequence ID" value="EVEC_0000600001-mRNA-1"/>
    <property type="gene ID" value="EVEC_0000600001"/>
</dbReference>
<keyword evidence="11" id="KW-0520">NAD</keyword>
<dbReference type="Pfam" id="PF07994">
    <property type="entry name" value="NAD_binding_5"/>
    <property type="match status" value="1"/>
</dbReference>
<evidence type="ECO:0000256" key="14">
    <source>
        <dbReference type="ARBA" id="ARBA00023235"/>
    </source>
</evidence>
<comment type="subcellular location">
    <subcellularLocation>
        <location evidence="3">Cytoplasm</location>
    </subcellularLocation>
</comment>
<keyword evidence="12" id="KW-0443">Lipid metabolism</keyword>
<name>A0A0N4V6V1_ENTVE</name>
<dbReference type="EMBL" id="UXUI01008217">
    <property type="protein sequence ID" value="VDD90860.1"/>
    <property type="molecule type" value="Genomic_DNA"/>
</dbReference>
<comment type="similarity">
    <text evidence="5">Belongs to the myo-inositol 1-phosphate synthase family.</text>
</comment>
<dbReference type="InterPro" id="IPR002587">
    <property type="entry name" value="Myo-inos-1-P_Synthase"/>
</dbReference>
<protein>
    <recommendedName>
        <fullName evidence="17">Inositol-3-phosphate synthase</fullName>
        <ecNumber evidence="7">5.5.1.4</ecNumber>
    </recommendedName>
</protein>
<dbReference type="FunFam" id="3.40.50.720:FF:000334">
    <property type="entry name" value="Inositol-3-phosphate synthase"/>
    <property type="match status" value="1"/>
</dbReference>
<sequence length="528" mass="59107">MVAAAQIKVNSPSVKNDGTYLTSSFQYRRNKIEHSQDGSLSITPQIHDYVFKTLLKPKKTGLMLVGFGGNNGSTFYGATIANKMKMTWRTKRGVQNANYFGSVTQSTTIHVGWDGKKQIYVPFNKILPMVNPDDLVIDGWDINKANLYEAVVRAKVFEPELQEKLRPYMEKVVPQPSIYYPDFIASNQKLRANHVLPGTNKQEHLDRIRENIREFKRKNNLDCVIVLWTANTERYVDVREGLNTTANEIIDSIKKSEEEVSPSNIFAVAAILEGAYYINGSPQNTLVPGIIELAEQHKVFVGGDDFKSGQTKLKSALVEFLVSSGLKPESIVSYNHLGNNDGKNLSEQRQFRSKEISKSSVVDDMVESNNILYPDGKKPDHVIVIKYVPFVGDSKRAMDEYACSIFMGGQQTYAIHNTCEDSLLASPIILDLAIVTELMSRIQYSTKSSSDYKGMHSVLSILSFLLKAPVVPPRTPVGNAFMKQINAITKLLCATVGITADNDLQLEFITELPPAEVRKVVNYKQSRY</sequence>
<dbReference type="Proteomes" id="UP000274131">
    <property type="component" value="Unassembled WGS sequence"/>
</dbReference>